<organism evidence="7 8">
    <name type="scientific">Phycicoccus avicenniae</name>
    <dbReference type="NCBI Taxonomy" id="2828860"/>
    <lineage>
        <taxon>Bacteria</taxon>
        <taxon>Bacillati</taxon>
        <taxon>Actinomycetota</taxon>
        <taxon>Actinomycetes</taxon>
        <taxon>Micrococcales</taxon>
        <taxon>Intrasporangiaceae</taxon>
        <taxon>Phycicoccus</taxon>
    </lineage>
</organism>
<evidence type="ECO:0000256" key="6">
    <source>
        <dbReference type="SAM" id="Phobius"/>
    </source>
</evidence>
<accession>A0A941DC45</accession>
<dbReference type="PANTHER" id="PTHR30086">
    <property type="entry name" value="ARGININE EXPORTER PROTEIN ARGO"/>
    <property type="match status" value="1"/>
</dbReference>
<sequence length="211" mass="21522">MPTSSTLLAFFLASVLLVALPGPSLLFTIGRALSVGRTAALRTVVGNATGIVVQIVAIALGLGPLVASSATAFTVVKVAGAGYLVWLGVQAVRHRRRTAAALTGPLPRERAGGAVWAGFVVGVTNAKTLVFFMALLPQFVLASQPVAPQLLALGTVFAAVALVMDGAVALTASRFREWFASSPRRMERVGGAGGLMMIGLGAGILVSGRAD</sequence>
<evidence type="ECO:0000256" key="3">
    <source>
        <dbReference type="ARBA" id="ARBA00022692"/>
    </source>
</evidence>
<dbReference type="PANTHER" id="PTHR30086:SF20">
    <property type="entry name" value="ARGININE EXPORTER PROTEIN ARGO-RELATED"/>
    <property type="match status" value="1"/>
</dbReference>
<dbReference type="PIRSF" id="PIRSF006324">
    <property type="entry name" value="LeuE"/>
    <property type="match status" value="1"/>
</dbReference>
<reference evidence="7" key="1">
    <citation type="submission" date="2021-04" db="EMBL/GenBank/DDBJ databases">
        <title>Phycicoccus avicenniae sp. nov., a novel endophytic actinomycetes isolated from branch of Avicennia mariana.</title>
        <authorList>
            <person name="Tuo L."/>
        </authorList>
    </citation>
    <scope>NUCLEOTIDE SEQUENCE</scope>
    <source>
        <strain evidence="7">BSK3Z-2</strain>
    </source>
</reference>
<dbReference type="InterPro" id="IPR001123">
    <property type="entry name" value="LeuE-type"/>
</dbReference>
<comment type="caution">
    <text evidence="7">The sequence shown here is derived from an EMBL/GenBank/DDBJ whole genome shotgun (WGS) entry which is preliminary data.</text>
</comment>
<keyword evidence="5 6" id="KW-0472">Membrane</keyword>
<proteinExistence type="predicted"/>
<keyword evidence="8" id="KW-1185">Reference proteome</keyword>
<evidence type="ECO:0000256" key="2">
    <source>
        <dbReference type="ARBA" id="ARBA00022475"/>
    </source>
</evidence>
<dbReference type="AlphaFoldDB" id="A0A941DC45"/>
<evidence type="ECO:0000256" key="1">
    <source>
        <dbReference type="ARBA" id="ARBA00004651"/>
    </source>
</evidence>
<gene>
    <name evidence="7" type="ORF">KC207_13260</name>
</gene>
<dbReference type="GO" id="GO:0005886">
    <property type="term" value="C:plasma membrane"/>
    <property type="evidence" value="ECO:0007669"/>
    <property type="project" value="UniProtKB-SubCell"/>
</dbReference>
<dbReference type="RefSeq" id="WP_211603777.1">
    <property type="nucleotide sequence ID" value="NZ_JAGSNF010000019.1"/>
</dbReference>
<evidence type="ECO:0000256" key="4">
    <source>
        <dbReference type="ARBA" id="ARBA00022989"/>
    </source>
</evidence>
<dbReference type="EMBL" id="JAGSNF010000019">
    <property type="protein sequence ID" value="MBR7744257.1"/>
    <property type="molecule type" value="Genomic_DNA"/>
</dbReference>
<feature type="transmembrane region" description="Helical" evidence="6">
    <location>
        <begin position="113"/>
        <end position="134"/>
    </location>
</feature>
<feature type="transmembrane region" description="Helical" evidence="6">
    <location>
        <begin position="72"/>
        <end position="92"/>
    </location>
</feature>
<dbReference type="GO" id="GO:0015171">
    <property type="term" value="F:amino acid transmembrane transporter activity"/>
    <property type="evidence" value="ECO:0007669"/>
    <property type="project" value="TreeGrafter"/>
</dbReference>
<feature type="transmembrane region" description="Helical" evidence="6">
    <location>
        <begin position="6"/>
        <end position="27"/>
    </location>
</feature>
<feature type="transmembrane region" description="Helical" evidence="6">
    <location>
        <begin position="39"/>
        <end position="60"/>
    </location>
</feature>
<evidence type="ECO:0000256" key="5">
    <source>
        <dbReference type="ARBA" id="ARBA00023136"/>
    </source>
</evidence>
<keyword evidence="3 6" id="KW-0812">Transmembrane</keyword>
<evidence type="ECO:0000313" key="8">
    <source>
        <dbReference type="Proteomes" id="UP000677016"/>
    </source>
</evidence>
<feature type="transmembrane region" description="Helical" evidence="6">
    <location>
        <begin position="146"/>
        <end position="168"/>
    </location>
</feature>
<feature type="transmembrane region" description="Helical" evidence="6">
    <location>
        <begin position="189"/>
        <end position="208"/>
    </location>
</feature>
<protein>
    <submittedName>
        <fullName evidence="7">LysE family translocator</fullName>
    </submittedName>
</protein>
<comment type="subcellular location">
    <subcellularLocation>
        <location evidence="1">Cell membrane</location>
        <topology evidence="1">Multi-pass membrane protein</topology>
    </subcellularLocation>
</comment>
<dbReference type="Pfam" id="PF01810">
    <property type="entry name" value="LysE"/>
    <property type="match status" value="1"/>
</dbReference>
<evidence type="ECO:0000313" key="7">
    <source>
        <dbReference type="EMBL" id="MBR7744257.1"/>
    </source>
</evidence>
<keyword evidence="2" id="KW-1003">Cell membrane</keyword>
<keyword evidence="4 6" id="KW-1133">Transmembrane helix</keyword>
<name>A0A941DC45_9MICO</name>
<dbReference type="Proteomes" id="UP000677016">
    <property type="component" value="Unassembled WGS sequence"/>
</dbReference>